<sequence>MGKEIVAMILAGGRGTRLEALTAKVAKPLYILEESIEL</sequence>
<evidence type="ECO:0000259" key="1">
    <source>
        <dbReference type="Pfam" id="PF00483"/>
    </source>
</evidence>
<dbReference type="EMBL" id="CP101620">
    <property type="protein sequence ID" value="UTY37907.1"/>
    <property type="molecule type" value="Genomic_DNA"/>
</dbReference>
<dbReference type="Proteomes" id="UP001060112">
    <property type="component" value="Chromosome"/>
</dbReference>
<evidence type="ECO:0000313" key="3">
    <source>
        <dbReference type="Proteomes" id="UP001060112"/>
    </source>
</evidence>
<feature type="domain" description="Nucleotidyl transferase" evidence="1">
    <location>
        <begin position="7"/>
        <end position="30"/>
    </location>
</feature>
<reference evidence="2" key="1">
    <citation type="submission" date="2022-07" db="EMBL/GenBank/DDBJ databases">
        <title>Faecal culturing of patients with breast cancer.</title>
        <authorList>
            <person name="Teng N.M.Y."/>
            <person name="Kiu R."/>
            <person name="Evans R."/>
            <person name="Baker D.J."/>
            <person name="Zenner C."/>
            <person name="Robinson S.D."/>
            <person name="Hall L.J."/>
        </authorList>
    </citation>
    <scope>NUCLEOTIDE SEQUENCE</scope>
    <source>
        <strain evidence="2">LH1062</strain>
    </source>
</reference>
<proteinExistence type="predicted"/>
<dbReference type="SUPFAM" id="SSF53448">
    <property type="entry name" value="Nucleotide-diphospho-sugar transferases"/>
    <property type="match status" value="1"/>
</dbReference>
<gene>
    <name evidence="2" type="ORF">NMU03_09265</name>
</gene>
<dbReference type="RefSeq" id="WP_290137869.1">
    <property type="nucleotide sequence ID" value="NZ_CP101620.1"/>
</dbReference>
<evidence type="ECO:0000313" key="2">
    <source>
        <dbReference type="EMBL" id="UTY37907.1"/>
    </source>
</evidence>
<organism evidence="2 3">
    <name type="scientific">Allocoprobacillus halotolerans</name>
    <dbReference type="NCBI Taxonomy" id="2944914"/>
    <lineage>
        <taxon>Bacteria</taxon>
        <taxon>Bacillati</taxon>
        <taxon>Bacillota</taxon>
        <taxon>Erysipelotrichia</taxon>
        <taxon>Erysipelotrichales</taxon>
        <taxon>Erysipelotrichaceae</taxon>
        <taxon>Allocoprobacillus</taxon>
    </lineage>
</organism>
<keyword evidence="3" id="KW-1185">Reference proteome</keyword>
<dbReference type="Gene3D" id="3.90.550.10">
    <property type="entry name" value="Spore Coat Polysaccharide Biosynthesis Protein SpsA, Chain A"/>
    <property type="match status" value="1"/>
</dbReference>
<protein>
    <submittedName>
        <fullName evidence="2">Sugar phosphate nucleotidyltransferase</fullName>
    </submittedName>
</protein>
<dbReference type="InterPro" id="IPR005835">
    <property type="entry name" value="NTP_transferase_dom"/>
</dbReference>
<name>A0ABY5I1N5_9FIRM</name>
<accession>A0ABY5I1N5</accession>
<dbReference type="Pfam" id="PF00483">
    <property type="entry name" value="NTP_transferase"/>
    <property type="match status" value="1"/>
</dbReference>
<dbReference type="InterPro" id="IPR029044">
    <property type="entry name" value="Nucleotide-diphossugar_trans"/>
</dbReference>